<dbReference type="SUPFAM" id="SSF46689">
    <property type="entry name" value="Homeodomain-like"/>
    <property type="match status" value="1"/>
</dbReference>
<reference evidence="1 2" key="1">
    <citation type="submission" date="2020-02" db="EMBL/GenBank/DDBJ databases">
        <title>Aliifodinibius halophilus 2W32, complete genome.</title>
        <authorList>
            <person name="Li Y."/>
            <person name="Wu S."/>
        </authorList>
    </citation>
    <scope>NUCLEOTIDE SEQUENCE [LARGE SCALE GENOMIC DNA]</scope>
    <source>
        <strain evidence="1 2">2W32</strain>
    </source>
</reference>
<evidence type="ECO:0000313" key="2">
    <source>
        <dbReference type="Proteomes" id="UP000479132"/>
    </source>
</evidence>
<organism evidence="1 2">
    <name type="scientific">Fodinibius halophilus</name>
    <dbReference type="NCBI Taxonomy" id="1736908"/>
    <lineage>
        <taxon>Bacteria</taxon>
        <taxon>Pseudomonadati</taxon>
        <taxon>Balneolota</taxon>
        <taxon>Balneolia</taxon>
        <taxon>Balneolales</taxon>
        <taxon>Balneolaceae</taxon>
        <taxon>Fodinibius</taxon>
    </lineage>
</organism>
<evidence type="ECO:0000313" key="1">
    <source>
        <dbReference type="EMBL" id="NGP87720.1"/>
    </source>
</evidence>
<dbReference type="InterPro" id="IPR036388">
    <property type="entry name" value="WH-like_DNA-bd_sf"/>
</dbReference>
<protein>
    <submittedName>
        <fullName evidence="1">Transposase</fullName>
    </submittedName>
</protein>
<accession>A0A6M1TGD9</accession>
<dbReference type="GO" id="GO:0006313">
    <property type="term" value="P:DNA transposition"/>
    <property type="evidence" value="ECO:0007669"/>
    <property type="project" value="InterPro"/>
</dbReference>
<dbReference type="GO" id="GO:0003677">
    <property type="term" value="F:DNA binding"/>
    <property type="evidence" value="ECO:0007669"/>
    <property type="project" value="InterPro"/>
</dbReference>
<sequence length="94" mass="11192">MSKSKRKRYTSKFKFQLVLESFTNEYSDSQLARKYGVHPVTLSNWKKEFKEKGPQIFSSKKQDQRLAKKLKQMERLLGQKEVEIAMLKNFLDES</sequence>
<dbReference type="AlphaFoldDB" id="A0A6M1TGD9"/>
<gene>
    <name evidence="1" type="ORF">G3569_05085</name>
</gene>
<comment type="caution">
    <text evidence="1">The sequence shown here is derived from an EMBL/GenBank/DDBJ whole genome shotgun (WGS) entry which is preliminary data.</text>
</comment>
<keyword evidence="2" id="KW-1185">Reference proteome</keyword>
<dbReference type="Proteomes" id="UP000479132">
    <property type="component" value="Unassembled WGS sequence"/>
</dbReference>
<dbReference type="Gene3D" id="1.10.10.10">
    <property type="entry name" value="Winged helix-like DNA-binding domain superfamily/Winged helix DNA-binding domain"/>
    <property type="match status" value="1"/>
</dbReference>
<dbReference type="GO" id="GO:0004803">
    <property type="term" value="F:transposase activity"/>
    <property type="evidence" value="ECO:0007669"/>
    <property type="project" value="InterPro"/>
</dbReference>
<dbReference type="InterPro" id="IPR002514">
    <property type="entry name" value="Transposase_8"/>
</dbReference>
<dbReference type="EMBL" id="JAALLS010000004">
    <property type="protein sequence ID" value="NGP87720.1"/>
    <property type="molecule type" value="Genomic_DNA"/>
</dbReference>
<dbReference type="InterPro" id="IPR009057">
    <property type="entry name" value="Homeodomain-like_sf"/>
</dbReference>
<proteinExistence type="predicted"/>
<dbReference type="RefSeq" id="WP_165266728.1">
    <property type="nucleotide sequence ID" value="NZ_JAALLS010000004.1"/>
</dbReference>
<name>A0A6M1TGD9_9BACT</name>
<dbReference type="Pfam" id="PF01527">
    <property type="entry name" value="HTH_Tnp_1"/>
    <property type="match status" value="1"/>
</dbReference>